<evidence type="ECO:0000313" key="13">
    <source>
        <dbReference type="Proteomes" id="UP000245468"/>
    </source>
</evidence>
<evidence type="ECO:0000256" key="6">
    <source>
        <dbReference type="ARBA" id="ARBA00023082"/>
    </source>
</evidence>
<protein>
    <submittedName>
        <fullName evidence="12">RNA polymerase sigma-54 factor</fullName>
    </submittedName>
</protein>
<dbReference type="InterPro" id="IPR007046">
    <property type="entry name" value="RNA_pol_sigma_54_core-bd"/>
</dbReference>
<name>A0A2S2DWD6_9BACT</name>
<keyword evidence="5" id="KW-0805">Transcription regulation</keyword>
<evidence type="ECO:0000259" key="10">
    <source>
        <dbReference type="Pfam" id="PF04552"/>
    </source>
</evidence>
<dbReference type="InterPro" id="IPR000394">
    <property type="entry name" value="RNA_pol_sigma_54"/>
</dbReference>
<dbReference type="GO" id="GO:0016779">
    <property type="term" value="F:nucleotidyltransferase activity"/>
    <property type="evidence" value="ECO:0007669"/>
    <property type="project" value="UniProtKB-KW"/>
</dbReference>
<evidence type="ECO:0000313" key="12">
    <source>
        <dbReference type="EMBL" id="AWL09676.1"/>
    </source>
</evidence>
<keyword evidence="8" id="KW-0804">Transcription</keyword>
<dbReference type="PROSITE" id="PS50044">
    <property type="entry name" value="SIGMA54_3"/>
    <property type="match status" value="1"/>
</dbReference>
<dbReference type="OrthoDB" id="9814402at2"/>
<feature type="region of interest" description="Disordered" evidence="9">
    <location>
        <begin position="40"/>
        <end position="66"/>
    </location>
</feature>
<dbReference type="PRINTS" id="PR00045">
    <property type="entry name" value="SIGMA54FCT"/>
</dbReference>
<evidence type="ECO:0000256" key="5">
    <source>
        <dbReference type="ARBA" id="ARBA00023015"/>
    </source>
</evidence>
<dbReference type="GO" id="GO:0016987">
    <property type="term" value="F:sigma factor activity"/>
    <property type="evidence" value="ECO:0007669"/>
    <property type="project" value="UniProtKB-KW"/>
</dbReference>
<feature type="domain" description="RNA polymerase sigma factor 54 core-binding" evidence="11">
    <location>
        <begin position="107"/>
        <end position="296"/>
    </location>
</feature>
<keyword evidence="13" id="KW-1185">Reference proteome</keyword>
<organism evidence="12 13">
    <name type="scientific">Aquirufa nivalisilvae</name>
    <dbReference type="NCBI Taxonomy" id="2516557"/>
    <lineage>
        <taxon>Bacteria</taxon>
        <taxon>Pseudomonadati</taxon>
        <taxon>Bacteroidota</taxon>
        <taxon>Cytophagia</taxon>
        <taxon>Cytophagales</taxon>
        <taxon>Flectobacillaceae</taxon>
        <taxon>Aquirufa</taxon>
    </lineage>
</organism>
<dbReference type="GO" id="GO:0000428">
    <property type="term" value="C:DNA-directed RNA polymerase complex"/>
    <property type="evidence" value="ECO:0007669"/>
    <property type="project" value="UniProtKB-KW"/>
</dbReference>
<evidence type="ECO:0000256" key="2">
    <source>
        <dbReference type="ARBA" id="ARBA00022478"/>
    </source>
</evidence>
<dbReference type="InterPro" id="IPR007634">
    <property type="entry name" value="RNA_pol_sigma_54_DNA-bd"/>
</dbReference>
<dbReference type="Pfam" id="PF04963">
    <property type="entry name" value="Sigma54_CBD"/>
    <property type="match status" value="1"/>
</dbReference>
<evidence type="ECO:0000256" key="3">
    <source>
        <dbReference type="ARBA" id="ARBA00022679"/>
    </source>
</evidence>
<dbReference type="KEGG" id="psez:HME7025_01825"/>
<keyword evidence="6" id="KW-0731">Sigma factor</keyword>
<dbReference type="Proteomes" id="UP000245468">
    <property type="component" value="Chromosome"/>
</dbReference>
<dbReference type="GO" id="GO:0001216">
    <property type="term" value="F:DNA-binding transcription activator activity"/>
    <property type="evidence" value="ECO:0007669"/>
    <property type="project" value="InterPro"/>
</dbReference>
<keyword evidence="7" id="KW-0238">DNA-binding</keyword>
<dbReference type="NCBIfam" id="TIGR02395">
    <property type="entry name" value="rpoN_sigma"/>
    <property type="match status" value="1"/>
</dbReference>
<dbReference type="PANTHER" id="PTHR32248">
    <property type="entry name" value="RNA POLYMERASE SIGMA-54 FACTOR"/>
    <property type="match status" value="1"/>
</dbReference>
<dbReference type="Gene3D" id="1.10.10.60">
    <property type="entry name" value="Homeodomain-like"/>
    <property type="match status" value="1"/>
</dbReference>
<dbReference type="Pfam" id="PF04552">
    <property type="entry name" value="Sigma54_DBD"/>
    <property type="match status" value="1"/>
</dbReference>
<dbReference type="PANTHER" id="PTHR32248:SF4">
    <property type="entry name" value="RNA POLYMERASE SIGMA-54 FACTOR"/>
    <property type="match status" value="1"/>
</dbReference>
<keyword evidence="4" id="KW-0548">Nucleotidyltransferase</keyword>
<evidence type="ECO:0000256" key="9">
    <source>
        <dbReference type="SAM" id="MobiDB-lite"/>
    </source>
</evidence>
<evidence type="ECO:0000259" key="11">
    <source>
        <dbReference type="Pfam" id="PF04963"/>
    </source>
</evidence>
<sequence>MQGLSLKISQQQRLSPQQIQFVKLLQIPSAELAARIEEELEENPALEEGLEIKDSDEFDEKERETVEDLEREELEIGDYLQDDYAGYKMAGDSYDSNEESKERPMATVASAEDYLLMQIGFSLKDEREEMIAHQLIGSLEEDGYLRRNIESIVNDLAFTQGFTTNFEEVEGVLKKIQALDPAGIGARDLQECLSIQLHRRESDHPTCLLAIRLIDEFFDEFSKKHFVQLQQKLSVDESELKKAINLIKRLNPKPGGAEGGNLAPYLQPDFVVTNQHGKLDIKLNGKNAPELRVSKSFQEMLQTYDQGNKQQKEIKEAVTFIKHKLDAASWFIQAIQQRQGTLLKTMHSIVAQQYDFFLTGDDSTLKPMKMKEIASLIEMDVSTVSRVVSAKSVQTDFGIYPLKYFFSEGITHESGEDVSTREVKNILREIIEQEPAQEPYPDETLEQLLSEKGFVVKRRTVAKYREQLGIPVARLRRKL</sequence>
<dbReference type="PROSITE" id="PS00718">
    <property type="entry name" value="SIGMA54_2"/>
    <property type="match status" value="1"/>
</dbReference>
<evidence type="ECO:0000256" key="7">
    <source>
        <dbReference type="ARBA" id="ARBA00023125"/>
    </source>
</evidence>
<keyword evidence="3" id="KW-0808">Transferase</keyword>
<feature type="compositionally biased region" description="Basic and acidic residues" evidence="9">
    <location>
        <begin position="50"/>
        <end position="66"/>
    </location>
</feature>
<keyword evidence="2" id="KW-0240">DNA-directed RNA polymerase</keyword>
<dbReference type="GO" id="GO:0003677">
    <property type="term" value="F:DNA binding"/>
    <property type="evidence" value="ECO:0007669"/>
    <property type="project" value="UniProtKB-KW"/>
</dbReference>
<accession>A0A2S2DWD6</accession>
<feature type="compositionally biased region" description="Acidic residues" evidence="9">
    <location>
        <begin position="40"/>
        <end position="49"/>
    </location>
</feature>
<dbReference type="PIRSF" id="PIRSF000774">
    <property type="entry name" value="RpoN"/>
    <property type="match status" value="1"/>
</dbReference>
<dbReference type="Pfam" id="PF00309">
    <property type="entry name" value="Sigma54_AID"/>
    <property type="match status" value="1"/>
</dbReference>
<evidence type="ECO:0000256" key="1">
    <source>
        <dbReference type="ARBA" id="ARBA00008798"/>
    </source>
</evidence>
<dbReference type="Gene3D" id="1.10.10.1330">
    <property type="entry name" value="RNA polymerase sigma-54 factor, core-binding domain"/>
    <property type="match status" value="1"/>
</dbReference>
<reference evidence="13" key="1">
    <citation type="submission" date="2018-05" db="EMBL/GenBank/DDBJ databases">
        <title>Pseudarcicella sp. HME7025 Genome sequencing and assembly.</title>
        <authorList>
            <person name="Kim H."/>
            <person name="Kang H."/>
            <person name="Joh K."/>
        </authorList>
    </citation>
    <scope>NUCLEOTIDE SEQUENCE [LARGE SCALE GENOMIC DNA]</scope>
    <source>
        <strain evidence="13">HME7025</strain>
    </source>
</reference>
<dbReference type="RefSeq" id="WP_109323344.1">
    <property type="nucleotide sequence ID" value="NZ_CP029346.1"/>
</dbReference>
<dbReference type="AlphaFoldDB" id="A0A2S2DWD6"/>
<dbReference type="EMBL" id="CP029346">
    <property type="protein sequence ID" value="AWL09676.1"/>
    <property type="molecule type" value="Genomic_DNA"/>
</dbReference>
<evidence type="ECO:0000256" key="4">
    <source>
        <dbReference type="ARBA" id="ARBA00022695"/>
    </source>
</evidence>
<gene>
    <name evidence="12" type="ORF">HME7025_01825</name>
</gene>
<feature type="domain" description="RNA polymerase sigma factor 54 DNA-binding" evidence="10">
    <location>
        <begin position="319"/>
        <end position="478"/>
    </location>
</feature>
<dbReference type="InterPro" id="IPR038709">
    <property type="entry name" value="RpoN_core-bd_sf"/>
</dbReference>
<comment type="similarity">
    <text evidence="1">Belongs to the sigma-54 factor family.</text>
</comment>
<proteinExistence type="inferred from homology"/>
<evidence type="ECO:0000256" key="8">
    <source>
        <dbReference type="ARBA" id="ARBA00023163"/>
    </source>
</evidence>
<dbReference type="GO" id="GO:0006352">
    <property type="term" value="P:DNA-templated transcription initiation"/>
    <property type="evidence" value="ECO:0007669"/>
    <property type="project" value="InterPro"/>
</dbReference>